<dbReference type="EMBL" id="LAZR01001882">
    <property type="protein sequence ID" value="KKN37618.1"/>
    <property type="molecule type" value="Genomic_DNA"/>
</dbReference>
<sequence length="117" mass="12891">MANEIFHNYVTGNTLYFCLFQLDGNVFLSDGLSDEVWGTGARDADNYDMTMTEDGSGGHYVGSMPTVAQGTYRVVVFLQDGANPVDADFPIAEGEIYWDGSGEINMFSEQHSWLKNG</sequence>
<protein>
    <recommendedName>
        <fullName evidence="2">Bulb-type lectin domain-containing protein</fullName>
    </recommendedName>
</protein>
<reference evidence="1" key="1">
    <citation type="journal article" date="2015" name="Nature">
        <title>Complex archaea that bridge the gap between prokaryotes and eukaryotes.</title>
        <authorList>
            <person name="Spang A."/>
            <person name="Saw J.H."/>
            <person name="Jorgensen S.L."/>
            <person name="Zaremba-Niedzwiedzka K."/>
            <person name="Martijn J."/>
            <person name="Lind A.E."/>
            <person name="van Eijk R."/>
            <person name="Schleper C."/>
            <person name="Guy L."/>
            <person name="Ettema T.J."/>
        </authorList>
    </citation>
    <scope>NUCLEOTIDE SEQUENCE</scope>
</reference>
<comment type="caution">
    <text evidence="1">The sequence shown here is derived from an EMBL/GenBank/DDBJ whole genome shotgun (WGS) entry which is preliminary data.</text>
</comment>
<gene>
    <name evidence="1" type="ORF">LCGC14_0761550</name>
</gene>
<evidence type="ECO:0008006" key="2">
    <source>
        <dbReference type="Google" id="ProtNLM"/>
    </source>
</evidence>
<organism evidence="1">
    <name type="scientific">marine sediment metagenome</name>
    <dbReference type="NCBI Taxonomy" id="412755"/>
    <lineage>
        <taxon>unclassified sequences</taxon>
        <taxon>metagenomes</taxon>
        <taxon>ecological metagenomes</taxon>
    </lineage>
</organism>
<proteinExistence type="predicted"/>
<name>A0A0F9T7Y5_9ZZZZ</name>
<dbReference type="AlphaFoldDB" id="A0A0F9T7Y5"/>
<accession>A0A0F9T7Y5</accession>
<evidence type="ECO:0000313" key="1">
    <source>
        <dbReference type="EMBL" id="KKN37618.1"/>
    </source>
</evidence>